<evidence type="ECO:0000313" key="1">
    <source>
        <dbReference type="EMBL" id="TYJ55564.1"/>
    </source>
</evidence>
<gene>
    <name evidence="1" type="ORF">B9479_003714</name>
</gene>
<name>A0A5D3AYH4_9TREE</name>
<evidence type="ECO:0000313" key="2">
    <source>
        <dbReference type="Proteomes" id="UP000322245"/>
    </source>
</evidence>
<proteinExistence type="predicted"/>
<dbReference type="Proteomes" id="UP000322245">
    <property type="component" value="Unassembled WGS sequence"/>
</dbReference>
<accession>A0A5D3AYH4</accession>
<protein>
    <submittedName>
        <fullName evidence="1">Uncharacterized protein</fullName>
    </submittedName>
</protein>
<dbReference type="EMBL" id="NIDF01000037">
    <property type="protein sequence ID" value="TYJ55564.1"/>
    <property type="molecule type" value="Genomic_DNA"/>
</dbReference>
<comment type="caution">
    <text evidence="1">The sequence shown here is derived from an EMBL/GenBank/DDBJ whole genome shotgun (WGS) entry which is preliminary data.</text>
</comment>
<dbReference type="AlphaFoldDB" id="A0A5D3AYH4"/>
<keyword evidence="2" id="KW-1185">Reference proteome</keyword>
<sequence>MSGLRQENTAMISWRWHSVGLVLYEYAQLKSIHKEDLMVRHRACKSMKKTIVEATVVL</sequence>
<reference evidence="1 2" key="1">
    <citation type="submission" date="2017-05" db="EMBL/GenBank/DDBJ databases">
        <title>The Genome Sequence of Tsuchiyaea wingfieldii DSM 27421.</title>
        <authorList>
            <person name="Cuomo C."/>
            <person name="Passer A."/>
            <person name="Billmyre B."/>
            <person name="Heitman J."/>
        </authorList>
    </citation>
    <scope>NUCLEOTIDE SEQUENCE [LARGE SCALE GENOMIC DNA]</scope>
    <source>
        <strain evidence="1 2">DSM 27421</strain>
    </source>
</reference>
<organism evidence="1 2">
    <name type="scientific">Cryptococcus floricola</name>
    <dbReference type="NCBI Taxonomy" id="2591691"/>
    <lineage>
        <taxon>Eukaryota</taxon>
        <taxon>Fungi</taxon>
        <taxon>Dikarya</taxon>
        <taxon>Basidiomycota</taxon>
        <taxon>Agaricomycotina</taxon>
        <taxon>Tremellomycetes</taxon>
        <taxon>Tremellales</taxon>
        <taxon>Cryptococcaceae</taxon>
        <taxon>Cryptococcus</taxon>
    </lineage>
</organism>